<sequence length="427" mass="45877">MRLPLIILVAATTQAFKSSFINLGGVRHHVRDSGETDGPLAIFFHGFAGSAASFEDVAPLLAAKNVRCIGVDRVAFGLTERPAPASLPAPPKLPGSATLAASLEGGGGPQYLAGGLLPEARAAIASGLRRPETLAPSLPWTLAGFRGDPYAPEFQLKALSTLLRRRLAPRERDVYVIGHSAGGPYALRACSDLVLPRGHAVKGCALIAPAVLDPREDPEAYADFDAPPLLDLPDALPESLRNRAETEARNAAFGTLLALPDAFALPTARRIADDRNFTEAVLGQMHPRMGAPEHEKTYVPASYSKFNRRAGVRKRHQRDSSHRIRRCVAKYTEPLELEAWDVGLLRHYRAERASEAETGRALIERAKGSARFLTVTGDVDRIVPASATATVADLLGAEARTIADTGHLPLDERPQEVADVLLEFISS</sequence>
<dbReference type="Pfam" id="PF00561">
    <property type="entry name" value="Abhydrolase_1"/>
    <property type="match status" value="1"/>
</dbReference>
<dbReference type="InterPro" id="IPR000073">
    <property type="entry name" value="AB_hydrolase_1"/>
</dbReference>
<reference evidence="3" key="2">
    <citation type="submission" date="2021-11" db="EMBL/GenBank/DDBJ databases">
        <authorList>
            <consortium name="Genoscope - CEA"/>
            <person name="William W."/>
        </authorList>
    </citation>
    <scope>NUCLEOTIDE SEQUENCE</scope>
</reference>
<evidence type="ECO:0000313" key="3">
    <source>
        <dbReference type="EMBL" id="CAH0374298.1"/>
    </source>
</evidence>
<evidence type="ECO:0000313" key="2">
    <source>
        <dbReference type="EMBL" id="CAE0706424.1"/>
    </source>
</evidence>
<dbReference type="Gene3D" id="3.40.50.1820">
    <property type="entry name" value="alpha/beta hydrolase"/>
    <property type="match status" value="1"/>
</dbReference>
<dbReference type="OrthoDB" id="19657at2759"/>
<dbReference type="PANTHER" id="PTHR43689:SF8">
    <property type="entry name" value="ALPHA_BETA-HYDROLASES SUPERFAMILY PROTEIN"/>
    <property type="match status" value="1"/>
</dbReference>
<dbReference type="AlphaFoldDB" id="A0A7S4EDM5"/>
<dbReference type="InterPro" id="IPR029058">
    <property type="entry name" value="AB_hydrolase_fold"/>
</dbReference>
<proteinExistence type="predicted"/>
<keyword evidence="4" id="KW-1185">Reference proteome</keyword>
<dbReference type="EMBL" id="CAKKNE010000004">
    <property type="protein sequence ID" value="CAH0374298.1"/>
    <property type="molecule type" value="Genomic_DNA"/>
</dbReference>
<gene>
    <name evidence="2" type="ORF">PCAL00307_LOCUS21875</name>
    <name evidence="3" type="ORF">PECAL_4P15710</name>
</gene>
<dbReference type="PANTHER" id="PTHR43689">
    <property type="entry name" value="HYDROLASE"/>
    <property type="match status" value="1"/>
</dbReference>
<evidence type="ECO:0000259" key="1">
    <source>
        <dbReference type="Pfam" id="PF00561"/>
    </source>
</evidence>
<dbReference type="EMBL" id="HBIW01025394">
    <property type="protein sequence ID" value="CAE0706424.1"/>
    <property type="molecule type" value="Transcribed_RNA"/>
</dbReference>
<evidence type="ECO:0000313" key="4">
    <source>
        <dbReference type="Proteomes" id="UP000789595"/>
    </source>
</evidence>
<feature type="domain" description="AB hydrolase-1" evidence="1">
    <location>
        <begin position="42"/>
        <end position="414"/>
    </location>
</feature>
<dbReference type="Proteomes" id="UP000789595">
    <property type="component" value="Unassembled WGS sequence"/>
</dbReference>
<protein>
    <recommendedName>
        <fullName evidence="1">AB hydrolase-1 domain-containing protein</fullName>
    </recommendedName>
</protein>
<organism evidence="2">
    <name type="scientific">Pelagomonas calceolata</name>
    <dbReference type="NCBI Taxonomy" id="35677"/>
    <lineage>
        <taxon>Eukaryota</taxon>
        <taxon>Sar</taxon>
        <taxon>Stramenopiles</taxon>
        <taxon>Ochrophyta</taxon>
        <taxon>Pelagophyceae</taxon>
        <taxon>Pelagomonadales</taxon>
        <taxon>Pelagomonadaceae</taxon>
        <taxon>Pelagomonas</taxon>
    </lineage>
</organism>
<accession>A0A7S4EDM5</accession>
<name>A0A7S4EDM5_9STRA</name>
<dbReference type="SUPFAM" id="SSF53474">
    <property type="entry name" value="alpha/beta-Hydrolases"/>
    <property type="match status" value="1"/>
</dbReference>
<reference evidence="2" key="1">
    <citation type="submission" date="2021-01" db="EMBL/GenBank/DDBJ databases">
        <authorList>
            <person name="Corre E."/>
            <person name="Pelletier E."/>
            <person name="Niang G."/>
            <person name="Scheremetjew M."/>
            <person name="Finn R."/>
            <person name="Kale V."/>
            <person name="Holt S."/>
            <person name="Cochrane G."/>
            <person name="Meng A."/>
            <person name="Brown T."/>
            <person name="Cohen L."/>
        </authorList>
    </citation>
    <scope>NUCLEOTIDE SEQUENCE</scope>
    <source>
        <strain evidence="2">CCMP1756</strain>
    </source>
</reference>